<feature type="domain" description="HTH araC/xylS-type" evidence="4">
    <location>
        <begin position="242"/>
        <end position="340"/>
    </location>
</feature>
<dbReference type="Pfam" id="PF12625">
    <property type="entry name" value="Arabinose_bd"/>
    <property type="match status" value="1"/>
</dbReference>
<keyword evidence="1" id="KW-0805">Transcription regulation</keyword>
<dbReference type="Pfam" id="PF12833">
    <property type="entry name" value="HTH_18"/>
    <property type="match status" value="1"/>
</dbReference>
<evidence type="ECO:0000259" key="4">
    <source>
        <dbReference type="PROSITE" id="PS01124"/>
    </source>
</evidence>
<name>A0A944CCJ9_9HYPH</name>
<dbReference type="Gene3D" id="1.10.10.60">
    <property type="entry name" value="Homeodomain-like"/>
    <property type="match status" value="1"/>
</dbReference>
<dbReference type="InterPro" id="IPR020449">
    <property type="entry name" value="Tscrpt_reg_AraC-type_HTH"/>
</dbReference>
<comment type="caution">
    <text evidence="5">The sequence shown here is derived from an EMBL/GenBank/DDBJ whole genome shotgun (WGS) entry which is preliminary data.</text>
</comment>
<evidence type="ECO:0000313" key="6">
    <source>
        <dbReference type="Proteomes" id="UP000705379"/>
    </source>
</evidence>
<reference evidence="5" key="1">
    <citation type="submission" date="2018-08" db="EMBL/GenBank/DDBJ databases">
        <authorList>
            <person name="Jin W."/>
            <person name="Wang H."/>
            <person name="Yang Y."/>
            <person name="Li M."/>
            <person name="Liu J."/>
        </authorList>
    </citation>
    <scope>NUCLEOTIDE SEQUENCE</scope>
    <source>
        <strain evidence="5">AESS21</strain>
    </source>
</reference>
<keyword evidence="2" id="KW-0238">DNA-binding</keyword>
<dbReference type="InterPro" id="IPR032687">
    <property type="entry name" value="AraC-type_N"/>
</dbReference>
<dbReference type="EMBL" id="QTKU01000002">
    <property type="protein sequence ID" value="MBS8260458.1"/>
    <property type="molecule type" value="Genomic_DNA"/>
</dbReference>
<dbReference type="InterPro" id="IPR018060">
    <property type="entry name" value="HTH_AraC"/>
</dbReference>
<dbReference type="PRINTS" id="PR00032">
    <property type="entry name" value="HTHARAC"/>
</dbReference>
<organism evidence="5 6">
    <name type="scientific">Roseibium polysiphoniae</name>
    <dbReference type="NCBI Taxonomy" id="2571221"/>
    <lineage>
        <taxon>Bacteria</taxon>
        <taxon>Pseudomonadati</taxon>
        <taxon>Pseudomonadota</taxon>
        <taxon>Alphaproteobacteria</taxon>
        <taxon>Hyphomicrobiales</taxon>
        <taxon>Stappiaceae</taxon>
        <taxon>Roseibium</taxon>
    </lineage>
</organism>
<dbReference type="Proteomes" id="UP000705379">
    <property type="component" value="Unassembled WGS sequence"/>
</dbReference>
<keyword evidence="3" id="KW-0804">Transcription</keyword>
<dbReference type="PANTHER" id="PTHR47894">
    <property type="entry name" value="HTH-TYPE TRANSCRIPTIONAL REGULATOR GADX"/>
    <property type="match status" value="1"/>
</dbReference>
<dbReference type="AlphaFoldDB" id="A0A944CCJ9"/>
<gene>
    <name evidence="5" type="ORF">DYI23_09540</name>
</gene>
<reference evidence="5" key="2">
    <citation type="journal article" date="2021" name="Microorganisms">
        <title>Bacterial Dimethylsulfoniopropionate Biosynthesis in the East China Sea.</title>
        <authorList>
            <person name="Liu J."/>
            <person name="Zhang Y."/>
            <person name="Liu J."/>
            <person name="Zhong H."/>
            <person name="Williams B.T."/>
            <person name="Zheng Y."/>
            <person name="Curson A.R.J."/>
            <person name="Sun C."/>
            <person name="Sun H."/>
            <person name="Song D."/>
            <person name="Wagner Mackenzie B."/>
            <person name="Bermejo Martinez A."/>
            <person name="Todd J.D."/>
            <person name="Zhang X.H."/>
        </authorList>
    </citation>
    <scope>NUCLEOTIDE SEQUENCE</scope>
    <source>
        <strain evidence="5">AESS21</strain>
    </source>
</reference>
<sequence length="355" mass="39564">MELSGSLENIRIHGSVVGGLEKYLASLGYDLQALAIEYGLTLGPPEEWSTRYISLVEYSQFLERVSSLLNDPYLSLNWTSVDPAGGMKQMVLAARFAPSPLEALKIMSRFASIAIDLSVCDVVIEKDAVSYCWDYSPLVVKPEQLTDRFASIVAQRFLTGFAGASSSPLEASLRRELPKNTSLYRQMLGGPVKFGSDINKIIFSREQLTQSNPGYDGEMFEALIELCERRLADTRKQGDLAALVQDVVVHRIASADLSLELVARDLGMSGRVLQRRLAENGTTFQEIHDRMRRDLASELLRNTGAPISEIAYRVGFSATGNFTRAAKRWFGLPPKQWRQQEAVVPEFLRSTMKKS</sequence>
<evidence type="ECO:0000256" key="1">
    <source>
        <dbReference type="ARBA" id="ARBA00023015"/>
    </source>
</evidence>
<protein>
    <submittedName>
        <fullName evidence="5">AraC family transcriptional regulator</fullName>
    </submittedName>
</protein>
<dbReference type="GO" id="GO:0000976">
    <property type="term" value="F:transcription cis-regulatory region binding"/>
    <property type="evidence" value="ECO:0007669"/>
    <property type="project" value="TreeGrafter"/>
</dbReference>
<proteinExistence type="predicted"/>
<evidence type="ECO:0000256" key="3">
    <source>
        <dbReference type="ARBA" id="ARBA00023163"/>
    </source>
</evidence>
<dbReference type="SMART" id="SM00342">
    <property type="entry name" value="HTH_ARAC"/>
    <property type="match status" value="1"/>
</dbReference>
<dbReference type="SUPFAM" id="SSF46689">
    <property type="entry name" value="Homeodomain-like"/>
    <property type="match status" value="1"/>
</dbReference>
<dbReference type="PANTHER" id="PTHR47894:SF4">
    <property type="entry name" value="HTH-TYPE TRANSCRIPTIONAL REGULATOR GADX"/>
    <property type="match status" value="1"/>
</dbReference>
<evidence type="ECO:0000256" key="2">
    <source>
        <dbReference type="ARBA" id="ARBA00023125"/>
    </source>
</evidence>
<accession>A0A944CCJ9</accession>
<dbReference type="GO" id="GO:0005829">
    <property type="term" value="C:cytosol"/>
    <property type="evidence" value="ECO:0007669"/>
    <property type="project" value="TreeGrafter"/>
</dbReference>
<dbReference type="GO" id="GO:0003700">
    <property type="term" value="F:DNA-binding transcription factor activity"/>
    <property type="evidence" value="ECO:0007669"/>
    <property type="project" value="InterPro"/>
</dbReference>
<dbReference type="InterPro" id="IPR009057">
    <property type="entry name" value="Homeodomain-like_sf"/>
</dbReference>
<evidence type="ECO:0000313" key="5">
    <source>
        <dbReference type="EMBL" id="MBS8260458.1"/>
    </source>
</evidence>
<dbReference type="PROSITE" id="PS01124">
    <property type="entry name" value="HTH_ARAC_FAMILY_2"/>
    <property type="match status" value="1"/>
</dbReference>